<keyword evidence="9" id="KW-0804">Transcription</keyword>
<keyword evidence="8" id="KW-0238">DNA-binding</keyword>
<feature type="domain" description="C2H2-type" evidence="13">
    <location>
        <begin position="300"/>
        <end position="327"/>
    </location>
</feature>
<dbReference type="InterPro" id="IPR012934">
    <property type="entry name" value="Znf_AD"/>
</dbReference>
<comment type="caution">
    <text evidence="15">The sequence shown here is derived from an EMBL/GenBank/DDBJ whole genome shotgun (WGS) entry which is preliminary data.</text>
</comment>
<dbReference type="Proteomes" id="UP001566132">
    <property type="component" value="Unassembled WGS sequence"/>
</dbReference>
<dbReference type="SMART" id="SM00868">
    <property type="entry name" value="zf-AD"/>
    <property type="match status" value="1"/>
</dbReference>
<keyword evidence="3 12" id="KW-0479">Metal-binding</keyword>
<keyword evidence="7" id="KW-0805">Transcription regulation</keyword>
<dbReference type="PROSITE" id="PS51915">
    <property type="entry name" value="ZAD"/>
    <property type="match status" value="1"/>
</dbReference>
<feature type="domain" description="C2H2-type" evidence="13">
    <location>
        <begin position="213"/>
        <end position="241"/>
    </location>
</feature>
<comment type="subcellular location">
    <subcellularLocation>
        <location evidence="1">Nucleus</location>
    </subcellularLocation>
</comment>
<sequence>MQKICRICLKTSIPSGLKHISHEITVGKSISQFINEFSPIQISEQDSLPQYVCLNCYEQLLFINSFRTLLIDSDSYLRHKLIENCTIIEIKVEKEIEKINNVNNAKRKPGRKPSSNLKHTKKIHEFKCNVCQKVLFGRSNRLEQHMVTSHSNIKNYSCHICPKKFKSKQQLVNHSRVHTGEKPYHCQICGESFATTQNLYNHKKKHTGIDKQYQCRMCEKAYLTPGELESHQRIIHTGEKPFLCEICSRTYSSLRYLGLHIKSVHEKTEKCFKCGLMFNIKRVQSHMQKHHNREAGIQRYTCDKCGKGFITPHTLKKHQLTHSGQRPFSCKTCHKSFTQKSAVDVHMKVHSNVRSFSCEQCAKTFKYKQHLKLHLKLKH</sequence>
<dbReference type="InterPro" id="IPR013087">
    <property type="entry name" value="Znf_C2H2_type"/>
</dbReference>
<accession>A0ABD1FGH2</accession>
<keyword evidence="16" id="KW-1185">Reference proteome</keyword>
<dbReference type="PANTHER" id="PTHR47772">
    <property type="entry name" value="ZINC FINGER PROTEIN 200"/>
    <property type="match status" value="1"/>
</dbReference>
<dbReference type="GO" id="GO:0006357">
    <property type="term" value="P:regulation of transcription by RNA polymerase II"/>
    <property type="evidence" value="ECO:0007669"/>
    <property type="project" value="UniProtKB-ARBA"/>
</dbReference>
<dbReference type="GO" id="GO:0005634">
    <property type="term" value="C:nucleus"/>
    <property type="evidence" value="ECO:0007669"/>
    <property type="project" value="UniProtKB-SubCell"/>
</dbReference>
<dbReference type="SUPFAM" id="SSF57667">
    <property type="entry name" value="beta-beta-alpha zinc fingers"/>
    <property type="match status" value="5"/>
</dbReference>
<evidence type="ECO:0000256" key="2">
    <source>
        <dbReference type="ARBA" id="ARBA00006991"/>
    </source>
</evidence>
<dbReference type="InterPro" id="IPR050636">
    <property type="entry name" value="C2H2-ZF_domain-containing"/>
</dbReference>
<evidence type="ECO:0000256" key="10">
    <source>
        <dbReference type="ARBA" id="ARBA00023242"/>
    </source>
</evidence>
<feature type="binding site" evidence="12">
    <location>
        <position position="5"/>
    </location>
    <ligand>
        <name>Zn(2+)</name>
        <dbReference type="ChEBI" id="CHEBI:29105"/>
    </ligand>
</feature>
<evidence type="ECO:0000256" key="3">
    <source>
        <dbReference type="ARBA" id="ARBA00022723"/>
    </source>
</evidence>
<dbReference type="FunFam" id="3.30.160.60:FF:000100">
    <property type="entry name" value="Zinc finger 45-like"/>
    <property type="match status" value="1"/>
</dbReference>
<reference evidence="15 16" key="1">
    <citation type="submission" date="2024-05" db="EMBL/GenBank/DDBJ databases">
        <title>Genetic variation in Jamaican populations of the coffee berry borer (Hypothenemus hampei).</title>
        <authorList>
            <person name="Errbii M."/>
            <person name="Myrie A."/>
        </authorList>
    </citation>
    <scope>NUCLEOTIDE SEQUENCE [LARGE SCALE GENOMIC DNA]</scope>
    <source>
        <strain evidence="15">JA-Hopewell-2020-01-JO</strain>
        <tissue evidence="15">Whole body</tissue>
    </source>
</reference>
<dbReference type="SMART" id="SM00355">
    <property type="entry name" value="ZnF_C2H2"/>
    <property type="match status" value="9"/>
</dbReference>
<organism evidence="15 16">
    <name type="scientific">Hypothenemus hampei</name>
    <name type="common">Coffee berry borer</name>
    <dbReference type="NCBI Taxonomy" id="57062"/>
    <lineage>
        <taxon>Eukaryota</taxon>
        <taxon>Metazoa</taxon>
        <taxon>Ecdysozoa</taxon>
        <taxon>Arthropoda</taxon>
        <taxon>Hexapoda</taxon>
        <taxon>Insecta</taxon>
        <taxon>Pterygota</taxon>
        <taxon>Neoptera</taxon>
        <taxon>Endopterygota</taxon>
        <taxon>Coleoptera</taxon>
        <taxon>Polyphaga</taxon>
        <taxon>Cucujiformia</taxon>
        <taxon>Curculionidae</taxon>
        <taxon>Scolytinae</taxon>
        <taxon>Hypothenemus</taxon>
    </lineage>
</organism>
<evidence type="ECO:0000256" key="8">
    <source>
        <dbReference type="ARBA" id="ARBA00023125"/>
    </source>
</evidence>
<protein>
    <submittedName>
        <fullName evidence="15">Uncharacterized protein</fullName>
    </submittedName>
</protein>
<evidence type="ECO:0000259" key="14">
    <source>
        <dbReference type="PROSITE" id="PS51915"/>
    </source>
</evidence>
<feature type="domain" description="C2H2-type" evidence="13">
    <location>
        <begin position="242"/>
        <end position="270"/>
    </location>
</feature>
<feature type="domain" description="ZAD" evidence="14">
    <location>
        <begin position="3"/>
        <end position="80"/>
    </location>
</feature>
<name>A0ABD1FGH2_HYPHA</name>
<dbReference type="Pfam" id="PF13894">
    <property type="entry name" value="zf-C2H2_4"/>
    <property type="match status" value="1"/>
</dbReference>
<dbReference type="AlphaFoldDB" id="A0ABD1FGH2"/>
<feature type="domain" description="C2H2-type" evidence="13">
    <location>
        <begin position="356"/>
        <end position="379"/>
    </location>
</feature>
<dbReference type="Gene3D" id="3.40.1800.20">
    <property type="match status" value="1"/>
</dbReference>
<evidence type="ECO:0000259" key="13">
    <source>
        <dbReference type="PROSITE" id="PS50157"/>
    </source>
</evidence>
<dbReference type="PROSITE" id="PS50157">
    <property type="entry name" value="ZINC_FINGER_C2H2_2"/>
    <property type="match status" value="7"/>
</dbReference>
<dbReference type="GO" id="GO:0003677">
    <property type="term" value="F:DNA binding"/>
    <property type="evidence" value="ECO:0007669"/>
    <property type="project" value="UniProtKB-KW"/>
</dbReference>
<dbReference type="Pfam" id="PF00096">
    <property type="entry name" value="zf-C2H2"/>
    <property type="match status" value="4"/>
</dbReference>
<dbReference type="FunFam" id="3.30.160.60:FF:001289">
    <property type="entry name" value="Zinc finger protein 574"/>
    <property type="match status" value="1"/>
</dbReference>
<dbReference type="EMBL" id="JBDJPC010000001">
    <property type="protein sequence ID" value="KAL1518391.1"/>
    <property type="molecule type" value="Genomic_DNA"/>
</dbReference>
<evidence type="ECO:0000256" key="1">
    <source>
        <dbReference type="ARBA" id="ARBA00004123"/>
    </source>
</evidence>
<evidence type="ECO:0000256" key="12">
    <source>
        <dbReference type="PROSITE-ProRule" id="PRU01263"/>
    </source>
</evidence>
<dbReference type="GO" id="GO:0008270">
    <property type="term" value="F:zinc ion binding"/>
    <property type="evidence" value="ECO:0007669"/>
    <property type="project" value="UniProtKB-UniRule"/>
</dbReference>
<evidence type="ECO:0000256" key="6">
    <source>
        <dbReference type="ARBA" id="ARBA00022833"/>
    </source>
</evidence>
<keyword evidence="4" id="KW-0677">Repeat</keyword>
<keyword evidence="6 12" id="KW-0862">Zinc</keyword>
<dbReference type="FunFam" id="3.30.160.60:FF:001480">
    <property type="entry name" value="Si:cabz01071911.3"/>
    <property type="match status" value="1"/>
</dbReference>
<feature type="binding site" evidence="12">
    <location>
        <position position="56"/>
    </location>
    <ligand>
        <name>Zn(2+)</name>
        <dbReference type="ChEBI" id="CHEBI:29105"/>
    </ligand>
</feature>
<dbReference type="PROSITE" id="PS00028">
    <property type="entry name" value="ZINC_FINGER_C2H2_1"/>
    <property type="match status" value="7"/>
</dbReference>
<keyword evidence="5 11" id="KW-0863">Zinc-finger</keyword>
<proteinExistence type="inferred from homology"/>
<feature type="binding site" evidence="12">
    <location>
        <position position="8"/>
    </location>
    <ligand>
        <name>Zn(2+)</name>
        <dbReference type="ChEBI" id="CHEBI:29105"/>
    </ligand>
</feature>
<evidence type="ECO:0000256" key="4">
    <source>
        <dbReference type="ARBA" id="ARBA00022737"/>
    </source>
</evidence>
<evidence type="ECO:0000313" key="15">
    <source>
        <dbReference type="EMBL" id="KAL1518391.1"/>
    </source>
</evidence>
<evidence type="ECO:0000256" key="7">
    <source>
        <dbReference type="ARBA" id="ARBA00023015"/>
    </source>
</evidence>
<evidence type="ECO:0000256" key="5">
    <source>
        <dbReference type="ARBA" id="ARBA00022771"/>
    </source>
</evidence>
<feature type="domain" description="C2H2-type" evidence="13">
    <location>
        <begin position="156"/>
        <end position="183"/>
    </location>
</feature>
<dbReference type="InterPro" id="IPR036236">
    <property type="entry name" value="Znf_C2H2_sf"/>
</dbReference>
<dbReference type="PANTHER" id="PTHR47772:SF13">
    <property type="entry name" value="GASTRULA ZINC FINGER PROTEIN XLCGF49.1-LIKE-RELATED"/>
    <property type="match status" value="1"/>
</dbReference>
<dbReference type="Gene3D" id="3.30.160.60">
    <property type="entry name" value="Classic Zinc Finger"/>
    <property type="match status" value="7"/>
</dbReference>
<feature type="domain" description="C2H2-type" evidence="13">
    <location>
        <begin position="328"/>
        <end position="355"/>
    </location>
</feature>
<comment type="similarity">
    <text evidence="2">Belongs to the krueppel C2H2-type zinc-finger protein family.</text>
</comment>
<feature type="domain" description="C2H2-type" evidence="13">
    <location>
        <begin position="184"/>
        <end position="211"/>
    </location>
</feature>
<evidence type="ECO:0000256" key="9">
    <source>
        <dbReference type="ARBA" id="ARBA00023163"/>
    </source>
</evidence>
<evidence type="ECO:0000256" key="11">
    <source>
        <dbReference type="PROSITE-ProRule" id="PRU00042"/>
    </source>
</evidence>
<gene>
    <name evidence="15" type="ORF">ABEB36_002021</name>
</gene>
<dbReference type="Pfam" id="PF07776">
    <property type="entry name" value="zf-AD"/>
    <property type="match status" value="1"/>
</dbReference>
<feature type="binding site" evidence="12">
    <location>
        <position position="53"/>
    </location>
    <ligand>
        <name>Zn(2+)</name>
        <dbReference type="ChEBI" id="CHEBI:29105"/>
    </ligand>
</feature>
<dbReference type="FunFam" id="3.30.160.60:FF:000145">
    <property type="entry name" value="Zinc finger protein 574"/>
    <property type="match status" value="1"/>
</dbReference>
<keyword evidence="10" id="KW-0539">Nucleus</keyword>
<evidence type="ECO:0000313" key="16">
    <source>
        <dbReference type="Proteomes" id="UP001566132"/>
    </source>
</evidence>
<dbReference type="SUPFAM" id="SSF57716">
    <property type="entry name" value="Glucocorticoid receptor-like (DNA-binding domain)"/>
    <property type="match status" value="1"/>
</dbReference>